<evidence type="ECO:0000256" key="4">
    <source>
        <dbReference type="PROSITE-ProRule" id="PRU00409"/>
    </source>
</evidence>
<evidence type="ECO:0000256" key="2">
    <source>
        <dbReference type="ARBA" id="ARBA00022741"/>
    </source>
</evidence>
<gene>
    <name evidence="6" type="ORF">WT83_11660</name>
</gene>
<dbReference type="Proteomes" id="UP000068016">
    <property type="component" value="Unassembled WGS sequence"/>
</dbReference>
<organism evidence="6 7">
    <name type="scientific">Burkholderia territorii</name>
    <dbReference type="NCBI Taxonomy" id="1503055"/>
    <lineage>
        <taxon>Bacteria</taxon>
        <taxon>Pseudomonadati</taxon>
        <taxon>Pseudomonadota</taxon>
        <taxon>Betaproteobacteria</taxon>
        <taxon>Burkholderiales</taxon>
        <taxon>Burkholderiaceae</taxon>
        <taxon>Burkholderia</taxon>
        <taxon>Burkholderia cepacia complex</taxon>
    </lineage>
</organism>
<evidence type="ECO:0000256" key="1">
    <source>
        <dbReference type="ARBA" id="ARBA00022598"/>
    </source>
</evidence>
<keyword evidence="3 4" id="KW-0067">ATP-binding</keyword>
<dbReference type="Gene3D" id="3.30.470.20">
    <property type="entry name" value="ATP-grasp fold, B domain"/>
    <property type="match status" value="1"/>
</dbReference>
<dbReference type="InterPro" id="IPR052032">
    <property type="entry name" value="ATP-dep_AA_Ligase"/>
</dbReference>
<dbReference type="Pfam" id="PF13535">
    <property type="entry name" value="ATP-grasp_4"/>
    <property type="match status" value="1"/>
</dbReference>
<keyword evidence="2 4" id="KW-0547">Nucleotide-binding</keyword>
<dbReference type="RefSeq" id="WP_060346930.1">
    <property type="nucleotide sequence ID" value="NZ_LPLZ01000033.1"/>
</dbReference>
<evidence type="ECO:0000313" key="7">
    <source>
        <dbReference type="Proteomes" id="UP000068016"/>
    </source>
</evidence>
<sequence>MHIVIVNRWPRFHDARRWDNELTQYETFFDHQRDTISYVVDAPGAAGVLAPRDAIAHQIEIGDVNDYAQLLDAVAAIAHRVGPVDRLIALSEFTLEVAARVRAELGIPGHTPDDVARYRDKVRMKEVLAEAGIAVPRFARCTGTQSTLAFADAIGYPLILKPVDGAASIGVVRIDDRTSLAKLADVQTFSRYEIEEFIAGDIYHVDGFVDAQGSVPFQAVSRYINSCLDFAESQPLGSVLVQHSALRERIERFSAACIAALDLTLTPFHLELFVRPDGELVFLEVGARVGGSEVPHLINKVFGVNLYEHWLRGLGGTPIEAPVKRSDPSGGWLVIPKPRALPCRVLHASPMRSRLSSIWRELIPATGDVLEPGGSYDALHSGRFIFTGRAEADIEADIRAVIDTFEFDAVAL</sequence>
<evidence type="ECO:0000313" key="6">
    <source>
        <dbReference type="EMBL" id="KWN18119.1"/>
    </source>
</evidence>
<protein>
    <submittedName>
        <fullName evidence="6">Biotin carboxylase</fullName>
    </submittedName>
</protein>
<evidence type="ECO:0000259" key="5">
    <source>
        <dbReference type="PROSITE" id="PS50975"/>
    </source>
</evidence>
<dbReference type="AlphaFoldDB" id="A0A125K7V1"/>
<dbReference type="GO" id="GO:0016874">
    <property type="term" value="F:ligase activity"/>
    <property type="evidence" value="ECO:0007669"/>
    <property type="project" value="UniProtKB-KW"/>
</dbReference>
<name>A0A125K7V1_9BURK</name>
<dbReference type="GO" id="GO:0005524">
    <property type="term" value="F:ATP binding"/>
    <property type="evidence" value="ECO:0007669"/>
    <property type="project" value="UniProtKB-UniRule"/>
</dbReference>
<proteinExistence type="predicted"/>
<reference evidence="6 7" key="1">
    <citation type="submission" date="2015-11" db="EMBL/GenBank/DDBJ databases">
        <title>Expanding the genomic diversity of Burkholderia species for the development of highly accurate diagnostics.</title>
        <authorList>
            <person name="Sahl J."/>
            <person name="Keim P."/>
            <person name="Wagner D."/>
        </authorList>
    </citation>
    <scope>NUCLEOTIDE SEQUENCE [LARGE SCALE GENOMIC DNA]</scope>
    <source>
        <strain evidence="6 7">MSMB793WGS</strain>
    </source>
</reference>
<feature type="domain" description="ATP-grasp" evidence="5">
    <location>
        <begin position="125"/>
        <end position="315"/>
    </location>
</feature>
<comment type="caution">
    <text evidence="6">The sequence shown here is derived from an EMBL/GenBank/DDBJ whole genome shotgun (WGS) entry which is preliminary data.</text>
</comment>
<dbReference type="PANTHER" id="PTHR43585">
    <property type="entry name" value="FUMIPYRROLE BIOSYNTHESIS PROTEIN C"/>
    <property type="match status" value="1"/>
</dbReference>
<dbReference type="PROSITE" id="PS50975">
    <property type="entry name" value="ATP_GRASP"/>
    <property type="match status" value="1"/>
</dbReference>
<evidence type="ECO:0000256" key="3">
    <source>
        <dbReference type="ARBA" id="ARBA00022840"/>
    </source>
</evidence>
<dbReference type="InterPro" id="IPR013815">
    <property type="entry name" value="ATP_grasp_subdomain_1"/>
</dbReference>
<dbReference type="SUPFAM" id="SSF56059">
    <property type="entry name" value="Glutathione synthetase ATP-binding domain-like"/>
    <property type="match status" value="1"/>
</dbReference>
<dbReference type="EMBL" id="LPLZ01000033">
    <property type="protein sequence ID" value="KWN18119.1"/>
    <property type="molecule type" value="Genomic_DNA"/>
</dbReference>
<dbReference type="Gene3D" id="3.30.1490.20">
    <property type="entry name" value="ATP-grasp fold, A domain"/>
    <property type="match status" value="1"/>
</dbReference>
<dbReference type="InterPro" id="IPR011761">
    <property type="entry name" value="ATP-grasp"/>
</dbReference>
<accession>A0A125K7V1</accession>
<keyword evidence="1" id="KW-0436">Ligase</keyword>
<dbReference type="GO" id="GO:0046872">
    <property type="term" value="F:metal ion binding"/>
    <property type="evidence" value="ECO:0007669"/>
    <property type="project" value="InterPro"/>
</dbReference>
<dbReference type="PANTHER" id="PTHR43585:SF2">
    <property type="entry name" value="ATP-GRASP ENZYME FSQD"/>
    <property type="match status" value="1"/>
</dbReference>
<dbReference type="Gene3D" id="3.40.50.20">
    <property type="match status" value="1"/>
</dbReference>